<proteinExistence type="predicted"/>
<evidence type="ECO:0000313" key="1">
    <source>
        <dbReference type="EMBL" id="CAJ1965705.1"/>
    </source>
</evidence>
<evidence type="ECO:0000313" key="2">
    <source>
        <dbReference type="Proteomes" id="UP001295423"/>
    </source>
</evidence>
<dbReference type="EMBL" id="CAKOGP040002214">
    <property type="protein sequence ID" value="CAJ1965705.1"/>
    <property type="molecule type" value="Genomic_DNA"/>
</dbReference>
<keyword evidence="2" id="KW-1185">Reference proteome</keyword>
<comment type="caution">
    <text evidence="1">The sequence shown here is derived from an EMBL/GenBank/DDBJ whole genome shotgun (WGS) entry which is preliminary data.</text>
</comment>
<dbReference type="AlphaFoldDB" id="A0AAD2G8P8"/>
<name>A0AAD2G8P8_9STRA</name>
<dbReference type="Proteomes" id="UP001295423">
    <property type="component" value="Unassembled WGS sequence"/>
</dbReference>
<organism evidence="1 2">
    <name type="scientific">Cylindrotheca closterium</name>
    <dbReference type="NCBI Taxonomy" id="2856"/>
    <lineage>
        <taxon>Eukaryota</taxon>
        <taxon>Sar</taxon>
        <taxon>Stramenopiles</taxon>
        <taxon>Ochrophyta</taxon>
        <taxon>Bacillariophyta</taxon>
        <taxon>Bacillariophyceae</taxon>
        <taxon>Bacillariophycidae</taxon>
        <taxon>Bacillariales</taxon>
        <taxon>Bacillariaceae</taxon>
        <taxon>Cylindrotheca</taxon>
    </lineage>
</organism>
<sequence length="186" mass="20781">MAVVGSQFSTGDQSPSARETFWASGFRKCPNQCSNNSDGRSSKPGERANSTIASEDHVAGCRLNGDAYGTTVFRCSSCNWQTSFQYDEASETYYYETKFWRRPDSNAPPKPQHPWSGVSIKSWLSSHPSLDKTIVDKCSSFGLLSDGPRFSDLTFRHFKALSFTKKEAELLVQVIEEKNKELGLIL</sequence>
<accession>A0AAD2G8P8</accession>
<protein>
    <submittedName>
        <fullName evidence="1">Uncharacterized protein</fullName>
    </submittedName>
</protein>
<reference evidence="1" key="1">
    <citation type="submission" date="2023-08" db="EMBL/GenBank/DDBJ databases">
        <authorList>
            <person name="Audoor S."/>
            <person name="Bilcke G."/>
        </authorList>
    </citation>
    <scope>NUCLEOTIDE SEQUENCE</scope>
</reference>
<gene>
    <name evidence="1" type="ORF">CYCCA115_LOCUS21298</name>
</gene>